<feature type="domain" description="Transcription elongation factor GreA/GreB C-terminal" evidence="1">
    <location>
        <begin position="1"/>
        <end position="32"/>
    </location>
</feature>
<gene>
    <name evidence="2" type="ORF">F9B85_13915</name>
</gene>
<keyword evidence="3" id="KW-1185">Reference proteome</keyword>
<dbReference type="SUPFAM" id="SSF54534">
    <property type="entry name" value="FKBP-like"/>
    <property type="match status" value="1"/>
</dbReference>
<protein>
    <recommendedName>
        <fullName evidence="1">Transcription elongation factor GreA/GreB C-terminal domain-containing protein</fullName>
    </recommendedName>
</protein>
<proteinExistence type="predicted"/>
<comment type="caution">
    <text evidence="2">The sequence shown here is derived from an EMBL/GenBank/DDBJ whole genome shotgun (WGS) entry which is preliminary data.</text>
</comment>
<dbReference type="AlphaFoldDB" id="A0A6I0EZD2"/>
<evidence type="ECO:0000313" key="2">
    <source>
        <dbReference type="EMBL" id="KAB2950801.1"/>
    </source>
</evidence>
<dbReference type="Pfam" id="PF01272">
    <property type="entry name" value="GreA_GreB"/>
    <property type="match status" value="1"/>
</dbReference>
<dbReference type="Gene3D" id="3.10.50.30">
    <property type="entry name" value="Transcription elongation factor, GreA/GreB, C-terminal domain"/>
    <property type="match status" value="1"/>
</dbReference>
<organism evidence="2 3">
    <name type="scientific">Heliorestis acidaminivorans</name>
    <dbReference type="NCBI Taxonomy" id="553427"/>
    <lineage>
        <taxon>Bacteria</taxon>
        <taxon>Bacillati</taxon>
        <taxon>Bacillota</taxon>
        <taxon>Clostridia</taxon>
        <taxon>Eubacteriales</taxon>
        <taxon>Heliobacteriaceae</taxon>
        <taxon>Heliorestis</taxon>
    </lineage>
</organism>
<dbReference type="EMBL" id="WBXO01000022">
    <property type="protein sequence ID" value="KAB2950801.1"/>
    <property type="molecule type" value="Genomic_DNA"/>
</dbReference>
<dbReference type="Proteomes" id="UP000468766">
    <property type="component" value="Unassembled WGS sequence"/>
</dbReference>
<dbReference type="InterPro" id="IPR001437">
    <property type="entry name" value="Tscrpt_elong_fac_GreA/B_C"/>
</dbReference>
<accession>A0A6I0EZD2</accession>
<feature type="non-terminal residue" evidence="2">
    <location>
        <position position="1"/>
    </location>
</feature>
<sequence>PVGKALLGKKIGDIVEVQIPDGVTKYEVLKIDKADIDG</sequence>
<dbReference type="GO" id="GO:0003677">
    <property type="term" value="F:DNA binding"/>
    <property type="evidence" value="ECO:0007669"/>
    <property type="project" value="InterPro"/>
</dbReference>
<name>A0A6I0EZD2_9FIRM</name>
<dbReference type="GO" id="GO:0032784">
    <property type="term" value="P:regulation of DNA-templated transcription elongation"/>
    <property type="evidence" value="ECO:0007669"/>
    <property type="project" value="InterPro"/>
</dbReference>
<reference evidence="2 3" key="1">
    <citation type="submission" date="2019-10" db="EMBL/GenBank/DDBJ databases">
        <title>Whole-genome sequence of the extremophile Heliorestis acidaminivorans DSM 24790.</title>
        <authorList>
            <person name="Kyndt J.A."/>
            <person name="Meyer T.E."/>
        </authorList>
    </citation>
    <scope>NUCLEOTIDE SEQUENCE [LARGE SCALE GENOMIC DNA]</scope>
    <source>
        <strain evidence="2 3">DSM 24790</strain>
    </source>
</reference>
<evidence type="ECO:0000259" key="1">
    <source>
        <dbReference type="Pfam" id="PF01272"/>
    </source>
</evidence>
<dbReference type="RefSeq" id="WP_207707134.1">
    <property type="nucleotide sequence ID" value="NZ_WBXO01000022.1"/>
</dbReference>
<dbReference type="InterPro" id="IPR036953">
    <property type="entry name" value="GreA/GreB_C_sf"/>
</dbReference>
<evidence type="ECO:0000313" key="3">
    <source>
        <dbReference type="Proteomes" id="UP000468766"/>
    </source>
</evidence>